<evidence type="ECO:0000313" key="2">
    <source>
        <dbReference type="EMBL" id="KFE64467.1"/>
    </source>
</evidence>
<dbReference type="STRING" id="394096.DB31_2261"/>
<feature type="signal peptide" evidence="1">
    <location>
        <begin position="1"/>
        <end position="20"/>
    </location>
</feature>
<reference evidence="2 3" key="1">
    <citation type="submission" date="2014-04" db="EMBL/GenBank/DDBJ databases">
        <title>Genome assembly of Hyalangium minutum DSM 14724.</title>
        <authorList>
            <person name="Sharma G."/>
            <person name="Subramanian S."/>
        </authorList>
    </citation>
    <scope>NUCLEOTIDE SEQUENCE [LARGE SCALE GENOMIC DNA]</scope>
    <source>
        <strain evidence="2 3">DSM 14724</strain>
    </source>
</reference>
<dbReference type="EMBL" id="JMCB01000014">
    <property type="protein sequence ID" value="KFE64467.1"/>
    <property type="molecule type" value="Genomic_DNA"/>
</dbReference>
<name>A0A085W9V4_9BACT</name>
<accession>A0A085W9V4</accession>
<dbReference type="PATRIC" id="fig|394096.3.peg.6595"/>
<evidence type="ECO:0000256" key="1">
    <source>
        <dbReference type="SAM" id="SignalP"/>
    </source>
</evidence>
<comment type="caution">
    <text evidence="2">The sequence shown here is derived from an EMBL/GenBank/DDBJ whole genome shotgun (WGS) entry which is preliminary data.</text>
</comment>
<feature type="chain" id="PRO_5001799384" description="Outer membrane protein beta-barrel domain-containing protein" evidence="1">
    <location>
        <begin position="21"/>
        <end position="226"/>
    </location>
</feature>
<evidence type="ECO:0000313" key="3">
    <source>
        <dbReference type="Proteomes" id="UP000028725"/>
    </source>
</evidence>
<protein>
    <recommendedName>
        <fullName evidence="4">Outer membrane protein beta-barrel domain-containing protein</fullName>
    </recommendedName>
</protein>
<keyword evidence="3" id="KW-1185">Reference proteome</keyword>
<keyword evidence="1" id="KW-0732">Signal</keyword>
<sequence length="226" mass="25187">MKLVPLALLCWLLLPGVASAQRTVTAPVDVGIGPAAFFFFGPVFDDQPIHTGLKLNVEAVLDKEWLRKNQALIPRKYRSQALKSGEIRFSPAVLALIPDSLIISPKYRNTGMYGATWKPLGIGLPLSSSPVRFSVDAGLLLTYAYIYSDLDTLGTTHFLRPGLQLGADLEFQLSKSFLISIGWDSALYVPQRLNTFSETKPLRESIFHVGQAYLMLHFRFPYTTRL</sequence>
<dbReference type="RefSeq" id="WP_205628608.1">
    <property type="nucleotide sequence ID" value="NZ_JMCB01000014.1"/>
</dbReference>
<dbReference type="Proteomes" id="UP000028725">
    <property type="component" value="Unassembled WGS sequence"/>
</dbReference>
<proteinExistence type="predicted"/>
<organism evidence="2 3">
    <name type="scientific">Hyalangium minutum</name>
    <dbReference type="NCBI Taxonomy" id="394096"/>
    <lineage>
        <taxon>Bacteria</taxon>
        <taxon>Pseudomonadati</taxon>
        <taxon>Myxococcota</taxon>
        <taxon>Myxococcia</taxon>
        <taxon>Myxococcales</taxon>
        <taxon>Cystobacterineae</taxon>
        <taxon>Archangiaceae</taxon>
        <taxon>Hyalangium</taxon>
    </lineage>
</organism>
<evidence type="ECO:0008006" key="4">
    <source>
        <dbReference type="Google" id="ProtNLM"/>
    </source>
</evidence>
<gene>
    <name evidence="2" type="ORF">DB31_2261</name>
</gene>
<dbReference type="AlphaFoldDB" id="A0A085W9V4"/>